<dbReference type="AlphaFoldDB" id="A0A0P9FML0"/>
<proteinExistence type="predicted"/>
<name>A0A0P9FML0_9CHLR</name>
<gene>
    <name evidence="2" type="ORF">SE17_03450</name>
</gene>
<dbReference type="PATRIC" id="fig|186479.3.peg.8681"/>
<organism evidence="2 3">
    <name type="scientific">Kouleothrix aurantiaca</name>
    <dbReference type="NCBI Taxonomy" id="186479"/>
    <lineage>
        <taxon>Bacteria</taxon>
        <taxon>Bacillati</taxon>
        <taxon>Chloroflexota</taxon>
        <taxon>Chloroflexia</taxon>
        <taxon>Chloroflexales</taxon>
        <taxon>Roseiflexineae</taxon>
        <taxon>Roseiflexaceae</taxon>
        <taxon>Kouleothrix</taxon>
    </lineage>
</organism>
<keyword evidence="1" id="KW-0812">Transmembrane</keyword>
<sequence length="75" mass="8387">MIRASEIGEYVYCARAWWLRRALGWEPEGHERREFGTVLHHRHGRAVAGSRALLLLAGALLLAGLLLIVVGRGWA</sequence>
<evidence type="ECO:0000256" key="1">
    <source>
        <dbReference type="SAM" id="Phobius"/>
    </source>
</evidence>
<keyword evidence="3" id="KW-1185">Reference proteome</keyword>
<evidence type="ECO:0000313" key="2">
    <source>
        <dbReference type="EMBL" id="KPV54490.1"/>
    </source>
</evidence>
<evidence type="ECO:0008006" key="4">
    <source>
        <dbReference type="Google" id="ProtNLM"/>
    </source>
</evidence>
<keyword evidence="1" id="KW-1133">Transmembrane helix</keyword>
<reference evidence="2 3" key="1">
    <citation type="submission" date="2015-09" db="EMBL/GenBank/DDBJ databases">
        <title>Draft genome sequence of Kouleothrix aurantiaca JCM 19913.</title>
        <authorList>
            <person name="Hemp J."/>
        </authorList>
    </citation>
    <scope>NUCLEOTIDE SEQUENCE [LARGE SCALE GENOMIC DNA]</scope>
    <source>
        <strain evidence="2 3">COM-B</strain>
    </source>
</reference>
<comment type="caution">
    <text evidence="2">The sequence shown here is derived from an EMBL/GenBank/DDBJ whole genome shotgun (WGS) entry which is preliminary data.</text>
</comment>
<dbReference type="Proteomes" id="UP000050509">
    <property type="component" value="Unassembled WGS sequence"/>
</dbReference>
<feature type="transmembrane region" description="Helical" evidence="1">
    <location>
        <begin position="52"/>
        <end position="74"/>
    </location>
</feature>
<accession>A0A0P9FML0</accession>
<protein>
    <recommendedName>
        <fullName evidence="4">DUF83 domain-containing protein</fullName>
    </recommendedName>
</protein>
<evidence type="ECO:0000313" key="3">
    <source>
        <dbReference type="Proteomes" id="UP000050509"/>
    </source>
</evidence>
<dbReference type="EMBL" id="LJCR01000050">
    <property type="protein sequence ID" value="KPV54490.1"/>
    <property type="molecule type" value="Genomic_DNA"/>
</dbReference>
<keyword evidence="1" id="KW-0472">Membrane</keyword>